<dbReference type="RefSeq" id="WP_102768654.1">
    <property type="nucleotide sequence ID" value="NZ_POSP01000003.1"/>
</dbReference>
<accession>A0A2N8KZ46</accession>
<dbReference type="PROSITE" id="PS51257">
    <property type="entry name" value="PROKAR_LIPOPROTEIN"/>
    <property type="match status" value="1"/>
</dbReference>
<organism evidence="1 2">
    <name type="scientific">Kinneretia aquatilis</name>
    <dbReference type="NCBI Taxonomy" id="2070761"/>
    <lineage>
        <taxon>Bacteria</taxon>
        <taxon>Pseudomonadati</taxon>
        <taxon>Pseudomonadota</taxon>
        <taxon>Betaproteobacteria</taxon>
        <taxon>Burkholderiales</taxon>
        <taxon>Sphaerotilaceae</taxon>
        <taxon>Roseateles</taxon>
    </lineage>
</organism>
<reference evidence="1 2" key="1">
    <citation type="submission" date="2018-01" db="EMBL/GenBank/DDBJ databases">
        <title>Draft genome sequence of Paucibacter aquatile CR182 isolated from freshwater of the Nakdong River.</title>
        <authorList>
            <person name="Choi A."/>
            <person name="Chung E.J."/>
        </authorList>
    </citation>
    <scope>NUCLEOTIDE SEQUENCE [LARGE SCALE GENOMIC DNA]</scope>
    <source>
        <strain evidence="1 2">CR182</strain>
    </source>
</reference>
<gene>
    <name evidence="1" type="ORF">C1O66_15200</name>
</gene>
<keyword evidence="2" id="KW-1185">Reference proteome</keyword>
<comment type="caution">
    <text evidence="1">The sequence shown here is derived from an EMBL/GenBank/DDBJ whole genome shotgun (WGS) entry which is preliminary data.</text>
</comment>
<sequence length="675" mass="72408">MPQRPIHTDSHRRAFFAATGGMALALAALLAGCGGGGGGGDSPPTPVQPVPPVAEVPPLSSQCQSNSVARLAQPATLQAGRNQELSLLACPGHRLSQLRWEQKEGAALATLSARSQALTLEPGAAGSHRFDLSYQDELGRSHSASLPLTVAADANPAALRAVLRGEPSVYAGGKFSLRAWLPGLSETELAAASWRWEQLEGPTLNLSGASGARLVASAPAAGSDTLLRLRASADLGDGRSASGEFSLLVQALPPLPANPLFGSDETPSRVYPYKASSPRAAALSECIYHPGLSSSNPNNLCTLSKLPLLGSASSNGTPTVDEIMDRVLVSNDWMGANFERFLREQDVHGDFRRMLASVTAVVIGGRVRPAFYWSATGAIYLDAANLWLTPEQRDTVSETPDPRSDNGVLLNYASPWRYVKDNRHAITSLAVAKRASRSLEDVQNALGSLLYHELSHAGDFLPPRVHASLLGSSSRVYEAIPALTASEQLNQRYPFFSLEMRGLARVLSYGDAPTATQIAYQPLDVVRFFSQDRVNDDYSYSVASGASFSREDTAMLIEEALMQRRFNVWRDFAITDKLQSGANSADLTVAWGQRGRIGEAAIRPRLKLVLAEIMPWLPADFADGLGAPLALRTGSSWGANLDQAALQAGKIKPLSAQQRYNEQEQTTRALLRGHR</sequence>
<dbReference type="OrthoDB" id="5803286at2"/>
<protein>
    <recommendedName>
        <fullName evidence="3">Lipoprotein</fullName>
    </recommendedName>
</protein>
<name>A0A2N8KZ46_9BURK</name>
<dbReference type="EMBL" id="POSP01000003">
    <property type="protein sequence ID" value="PND38736.1"/>
    <property type="molecule type" value="Genomic_DNA"/>
</dbReference>
<evidence type="ECO:0000313" key="2">
    <source>
        <dbReference type="Proteomes" id="UP000235916"/>
    </source>
</evidence>
<dbReference type="AlphaFoldDB" id="A0A2N8KZ46"/>
<proteinExistence type="predicted"/>
<dbReference type="Proteomes" id="UP000235916">
    <property type="component" value="Unassembled WGS sequence"/>
</dbReference>
<evidence type="ECO:0008006" key="3">
    <source>
        <dbReference type="Google" id="ProtNLM"/>
    </source>
</evidence>
<evidence type="ECO:0000313" key="1">
    <source>
        <dbReference type="EMBL" id="PND38736.1"/>
    </source>
</evidence>